<dbReference type="Pfam" id="PF00534">
    <property type="entry name" value="Glycos_transf_1"/>
    <property type="match status" value="1"/>
</dbReference>
<evidence type="ECO:0000313" key="4">
    <source>
        <dbReference type="Proteomes" id="UP000184543"/>
    </source>
</evidence>
<evidence type="ECO:0000259" key="2">
    <source>
        <dbReference type="Pfam" id="PF13439"/>
    </source>
</evidence>
<feature type="domain" description="Glycosyl transferase family 1" evidence="1">
    <location>
        <begin position="162"/>
        <end position="293"/>
    </location>
</feature>
<dbReference type="CDD" id="cd03811">
    <property type="entry name" value="GT4_GT28_WabH-like"/>
    <property type="match status" value="1"/>
</dbReference>
<dbReference type="Pfam" id="PF13439">
    <property type="entry name" value="Glyco_transf_4"/>
    <property type="match status" value="1"/>
</dbReference>
<dbReference type="PANTHER" id="PTHR12526">
    <property type="entry name" value="GLYCOSYLTRANSFERASE"/>
    <property type="match status" value="1"/>
</dbReference>
<dbReference type="Gene3D" id="3.40.50.2000">
    <property type="entry name" value="Glycogen Phosphorylase B"/>
    <property type="match status" value="2"/>
</dbReference>
<organism evidence="3 4">
    <name type="scientific">Pseudozobellia thermophila</name>
    <dbReference type="NCBI Taxonomy" id="192903"/>
    <lineage>
        <taxon>Bacteria</taxon>
        <taxon>Pseudomonadati</taxon>
        <taxon>Bacteroidota</taxon>
        <taxon>Flavobacteriia</taxon>
        <taxon>Flavobacteriales</taxon>
        <taxon>Flavobacteriaceae</taxon>
        <taxon>Pseudozobellia</taxon>
    </lineage>
</organism>
<protein>
    <submittedName>
        <fullName evidence="3">Glycosyltransferase involved in cell wall bisynthesis</fullName>
    </submittedName>
</protein>
<evidence type="ECO:0000313" key="3">
    <source>
        <dbReference type="EMBL" id="SHJ38668.1"/>
    </source>
</evidence>
<sequence length="333" mass="38113">MIPTLTPGGAERVFSFLSQNLDPKHFQSQLLVMGKENESSYHIDKVPVTYLNRDRVLHAIPSIINFIRVHKPDIVLSSVGHLNLVAGFLSQIFKRTRFIIRPTNIQADTKKRWWETKCVSWVDTVICQSQDMSKNFGKVYNIPPNKIKVIENPITNNDPIRSNDHIDKANNLITVGRLNKIKGHARIIMLLSKLQRNFHYTIIGDGPEREALFELIKKLGMEDKITHIPFTNKVNEYLEKNDLFLQGSYSEGFPNAVLESCFMGTPVLAFDVPGGTKEIIEHQVNGFLVNSEDEYFKSLNSEKIWSRKRIRSSVLAKFSSSVIIKKYEDLLLT</sequence>
<dbReference type="AlphaFoldDB" id="A0A1M6IW62"/>
<keyword evidence="3" id="KW-0808">Transferase</keyword>
<dbReference type="SUPFAM" id="SSF53756">
    <property type="entry name" value="UDP-Glycosyltransferase/glycogen phosphorylase"/>
    <property type="match status" value="1"/>
</dbReference>
<dbReference type="Proteomes" id="UP000184543">
    <property type="component" value="Unassembled WGS sequence"/>
</dbReference>
<reference evidence="4" key="1">
    <citation type="submission" date="2016-11" db="EMBL/GenBank/DDBJ databases">
        <authorList>
            <person name="Varghese N."/>
            <person name="Submissions S."/>
        </authorList>
    </citation>
    <scope>NUCLEOTIDE SEQUENCE [LARGE SCALE GENOMIC DNA]</scope>
    <source>
        <strain evidence="4">DSM 19858</strain>
    </source>
</reference>
<dbReference type="GO" id="GO:0016757">
    <property type="term" value="F:glycosyltransferase activity"/>
    <property type="evidence" value="ECO:0007669"/>
    <property type="project" value="InterPro"/>
</dbReference>
<feature type="domain" description="Glycosyltransferase subfamily 4-like N-terminal" evidence="2">
    <location>
        <begin position="7"/>
        <end position="154"/>
    </location>
</feature>
<dbReference type="EMBL" id="FQYU01000004">
    <property type="protein sequence ID" value="SHJ38668.1"/>
    <property type="molecule type" value="Genomic_DNA"/>
</dbReference>
<gene>
    <name evidence="3" type="ORF">SAMN04488513_104142</name>
</gene>
<dbReference type="InterPro" id="IPR001296">
    <property type="entry name" value="Glyco_trans_1"/>
</dbReference>
<name>A0A1M6IW62_9FLAO</name>
<dbReference type="InterPro" id="IPR028098">
    <property type="entry name" value="Glyco_trans_4-like_N"/>
</dbReference>
<proteinExistence type="predicted"/>
<keyword evidence="4" id="KW-1185">Reference proteome</keyword>
<dbReference type="PANTHER" id="PTHR12526:SF630">
    <property type="entry name" value="GLYCOSYLTRANSFERASE"/>
    <property type="match status" value="1"/>
</dbReference>
<dbReference type="STRING" id="192903.SAMN04488513_104142"/>
<evidence type="ECO:0000259" key="1">
    <source>
        <dbReference type="Pfam" id="PF00534"/>
    </source>
</evidence>
<accession>A0A1M6IW62</accession>